<dbReference type="OrthoDB" id="2431755at2759"/>
<gene>
    <name evidence="2" type="ORF">BGW38_007278</name>
</gene>
<feature type="compositionally biased region" description="Basic and acidic residues" evidence="1">
    <location>
        <begin position="141"/>
        <end position="154"/>
    </location>
</feature>
<organism evidence="2 3">
    <name type="scientific">Lunasporangiospora selenospora</name>
    <dbReference type="NCBI Taxonomy" id="979761"/>
    <lineage>
        <taxon>Eukaryota</taxon>
        <taxon>Fungi</taxon>
        <taxon>Fungi incertae sedis</taxon>
        <taxon>Mucoromycota</taxon>
        <taxon>Mortierellomycotina</taxon>
        <taxon>Mortierellomycetes</taxon>
        <taxon>Mortierellales</taxon>
        <taxon>Mortierellaceae</taxon>
        <taxon>Lunasporangiospora</taxon>
    </lineage>
</organism>
<name>A0A9P6KAG1_9FUNG</name>
<protein>
    <submittedName>
        <fullName evidence="2">Uncharacterized protein</fullName>
    </submittedName>
</protein>
<feature type="non-terminal residue" evidence="2">
    <location>
        <position position="466"/>
    </location>
</feature>
<dbReference type="EMBL" id="JAABOA010004772">
    <property type="protein sequence ID" value="KAF9577482.1"/>
    <property type="molecule type" value="Genomic_DNA"/>
</dbReference>
<feature type="region of interest" description="Disordered" evidence="1">
    <location>
        <begin position="76"/>
        <end position="181"/>
    </location>
</feature>
<feature type="compositionally biased region" description="Polar residues" evidence="1">
    <location>
        <begin position="418"/>
        <end position="429"/>
    </location>
</feature>
<feature type="region of interest" description="Disordered" evidence="1">
    <location>
        <begin position="412"/>
        <end position="432"/>
    </location>
</feature>
<feature type="compositionally biased region" description="Acidic residues" evidence="1">
    <location>
        <begin position="88"/>
        <end position="121"/>
    </location>
</feature>
<evidence type="ECO:0000313" key="3">
    <source>
        <dbReference type="Proteomes" id="UP000780801"/>
    </source>
</evidence>
<sequence length="466" mass="51319">PPSFGSDLVTPTMHSTVSPSLKRRAPPSDSDSPPLRPTRRTADEPLLAQTIANTRFNRNMSRLFVPLFQDYHSQHSQNYNYDDHTDTETDDGDYDDKDQDSSDEENDSDSDDDDNDDDENEVNYNSVAIDESSSDDDSDNDGDRRRDQQAREVSSKIINLSKVSPSPSSSQENVSQATEEPVLAVQSLRQSSKRVRIDPASGLHRKRVRFNLAKNQIFRPSSPSQQALQVYNPRPWWMPSEISRPVLKPALKPALVRRPNDMGPQSFPDTFSQPLSQQEPFTLSLENTSQDVLNFASSLSRLMGSSSNGSLDQQTMGSSPSSSPLRTFMFKNAPPSPVRPAYMSYMSPPPRSSLSSSWSMSMDEDNSMMDAASYNSDNDRLLRRPAAFSPRRPRVTTLATGATAVAAGTVQVGGGAEGSNTSQTGTSAAPSGLYRMPSLLKREVSFMDNLVPGLKPEPTPESPLQD</sequence>
<keyword evidence="3" id="KW-1185">Reference proteome</keyword>
<reference evidence="2" key="1">
    <citation type="journal article" date="2020" name="Fungal Divers.">
        <title>Resolving the Mortierellaceae phylogeny through synthesis of multi-gene phylogenetics and phylogenomics.</title>
        <authorList>
            <person name="Vandepol N."/>
            <person name="Liber J."/>
            <person name="Desiro A."/>
            <person name="Na H."/>
            <person name="Kennedy M."/>
            <person name="Barry K."/>
            <person name="Grigoriev I.V."/>
            <person name="Miller A.N."/>
            <person name="O'Donnell K."/>
            <person name="Stajich J.E."/>
            <person name="Bonito G."/>
        </authorList>
    </citation>
    <scope>NUCLEOTIDE SEQUENCE</scope>
    <source>
        <strain evidence="2">KOD1015</strain>
    </source>
</reference>
<feature type="region of interest" description="Disordered" evidence="1">
    <location>
        <begin position="1"/>
        <end position="46"/>
    </location>
</feature>
<dbReference type="AlphaFoldDB" id="A0A9P6KAG1"/>
<dbReference type="Proteomes" id="UP000780801">
    <property type="component" value="Unassembled WGS sequence"/>
</dbReference>
<feature type="compositionally biased region" description="Polar residues" evidence="1">
    <location>
        <begin position="312"/>
        <end position="324"/>
    </location>
</feature>
<evidence type="ECO:0000313" key="2">
    <source>
        <dbReference type="EMBL" id="KAF9577482.1"/>
    </source>
</evidence>
<evidence type="ECO:0000256" key="1">
    <source>
        <dbReference type="SAM" id="MobiDB-lite"/>
    </source>
</evidence>
<comment type="caution">
    <text evidence="2">The sequence shown here is derived from an EMBL/GenBank/DDBJ whole genome shotgun (WGS) entry which is preliminary data.</text>
</comment>
<feature type="region of interest" description="Disordered" evidence="1">
    <location>
        <begin position="304"/>
        <end position="324"/>
    </location>
</feature>
<accession>A0A9P6KAG1</accession>
<proteinExistence type="predicted"/>